<dbReference type="GO" id="GO:0004497">
    <property type="term" value="F:monooxygenase activity"/>
    <property type="evidence" value="ECO:0007669"/>
    <property type="project" value="UniProtKB-KW"/>
</dbReference>
<evidence type="ECO:0000256" key="2">
    <source>
        <dbReference type="ARBA" id="ARBA00023033"/>
    </source>
</evidence>
<dbReference type="AlphaFoldDB" id="A0A4R4UDE0"/>
<keyword evidence="5" id="KW-1185">Reference proteome</keyword>
<dbReference type="PRINTS" id="PR00420">
    <property type="entry name" value="RNGMNOXGNASE"/>
</dbReference>
<dbReference type="InterPro" id="IPR002938">
    <property type="entry name" value="FAD-bd"/>
</dbReference>
<dbReference type="Pfam" id="PF01494">
    <property type="entry name" value="FAD_binding_3"/>
    <property type="match status" value="1"/>
</dbReference>
<evidence type="ECO:0000259" key="3">
    <source>
        <dbReference type="Pfam" id="PF01494"/>
    </source>
</evidence>
<evidence type="ECO:0000313" key="4">
    <source>
        <dbReference type="EMBL" id="TDC89551.1"/>
    </source>
</evidence>
<feature type="domain" description="FAD-binding" evidence="3">
    <location>
        <begin position="20"/>
        <end position="358"/>
    </location>
</feature>
<protein>
    <submittedName>
        <fullName evidence="4">FAD-dependent monooxygenase</fullName>
    </submittedName>
</protein>
<dbReference type="PANTHER" id="PTHR13789">
    <property type="entry name" value="MONOOXYGENASE"/>
    <property type="match status" value="1"/>
</dbReference>
<evidence type="ECO:0000256" key="1">
    <source>
        <dbReference type="ARBA" id="ARBA00023002"/>
    </source>
</evidence>
<sequence>MVSRRPSPVRVRLGDVLEHVVVSGGGIAGTALALALRTAGIAVTVVEARPADHGEGAVVRLNPNAMDALRAVHAHQPVIARSFPLVRTERINPDGSRMGYSLGADPSSQRGLPRVMHWPVLASVLREQALERGAVFRHGSRVVDAEVGAKTALSLADGSRVGGDVLVGADGANSMVRGKIDPDGPEPERLGTRTVYGYASEPGCEPPPPEVMRSYVGAKAFFAATRDSHSGGCFWFTSLRAPVPRGEDQPQDPDALRAEMGELFAGDATIAPTVIGNSERVLSFDDHALPSVPRWHTDRAIIIGDALHVAPPASEQGAAMALEDGVQLARCLRDHPTPAAALAAFERMRRDRVEAVVAAGRMGTSRAHHRPLARRLRTLSTKTKRHFTWQRTPPMGGGWAYDHHIDWPESTA</sequence>
<dbReference type="OrthoDB" id="9782160at2"/>
<comment type="caution">
    <text evidence="4">The sequence shown here is derived from an EMBL/GenBank/DDBJ whole genome shotgun (WGS) entry which is preliminary data.</text>
</comment>
<dbReference type="PANTHER" id="PTHR13789:SF309">
    <property type="entry name" value="PUTATIVE (AFU_ORTHOLOGUE AFUA_6G14510)-RELATED"/>
    <property type="match status" value="1"/>
</dbReference>
<dbReference type="InterPro" id="IPR050493">
    <property type="entry name" value="FAD-dep_Monooxygenase_BioMet"/>
</dbReference>
<keyword evidence="1" id="KW-0560">Oxidoreductase</keyword>
<dbReference type="Proteomes" id="UP000294744">
    <property type="component" value="Unassembled WGS sequence"/>
</dbReference>
<proteinExistence type="predicted"/>
<organism evidence="4 5">
    <name type="scientific">Saccharopolyspora aridisoli</name>
    <dbReference type="NCBI Taxonomy" id="2530385"/>
    <lineage>
        <taxon>Bacteria</taxon>
        <taxon>Bacillati</taxon>
        <taxon>Actinomycetota</taxon>
        <taxon>Actinomycetes</taxon>
        <taxon>Pseudonocardiales</taxon>
        <taxon>Pseudonocardiaceae</taxon>
        <taxon>Saccharopolyspora</taxon>
    </lineage>
</organism>
<name>A0A4R4UDE0_9PSEU</name>
<reference evidence="4 5" key="1">
    <citation type="submission" date="2019-03" db="EMBL/GenBank/DDBJ databases">
        <title>Draft genome sequences of novel Actinobacteria.</title>
        <authorList>
            <person name="Sahin N."/>
            <person name="Ay H."/>
            <person name="Saygin H."/>
        </authorList>
    </citation>
    <scope>NUCLEOTIDE SEQUENCE [LARGE SCALE GENOMIC DNA]</scope>
    <source>
        <strain evidence="4 5">16K404</strain>
    </source>
</reference>
<dbReference type="SUPFAM" id="SSF51905">
    <property type="entry name" value="FAD/NAD(P)-binding domain"/>
    <property type="match status" value="1"/>
</dbReference>
<gene>
    <name evidence="4" type="ORF">E1161_21285</name>
</gene>
<dbReference type="InterPro" id="IPR036188">
    <property type="entry name" value="FAD/NAD-bd_sf"/>
</dbReference>
<evidence type="ECO:0000313" key="5">
    <source>
        <dbReference type="Proteomes" id="UP000294744"/>
    </source>
</evidence>
<dbReference type="Gene3D" id="3.50.50.60">
    <property type="entry name" value="FAD/NAD(P)-binding domain"/>
    <property type="match status" value="1"/>
</dbReference>
<keyword evidence="2 4" id="KW-0503">Monooxygenase</keyword>
<accession>A0A4R4UDE0</accession>
<dbReference type="EMBL" id="SMKV01000032">
    <property type="protein sequence ID" value="TDC89551.1"/>
    <property type="molecule type" value="Genomic_DNA"/>
</dbReference>
<dbReference type="GO" id="GO:0071949">
    <property type="term" value="F:FAD binding"/>
    <property type="evidence" value="ECO:0007669"/>
    <property type="project" value="InterPro"/>
</dbReference>